<dbReference type="Proteomes" id="UP000298327">
    <property type="component" value="Unassembled WGS sequence"/>
</dbReference>
<dbReference type="PANTHER" id="PTHR11002:SF76">
    <property type="entry name" value="CARBONIC ANHYDRASE"/>
    <property type="match status" value="1"/>
</dbReference>
<evidence type="ECO:0000256" key="5">
    <source>
        <dbReference type="ARBA" id="ARBA00023239"/>
    </source>
</evidence>
<dbReference type="Pfam" id="PF00484">
    <property type="entry name" value="Pro_CA"/>
    <property type="match status" value="1"/>
</dbReference>
<comment type="cofactor">
    <cofactor evidence="7">
        <name>Zn(2+)</name>
        <dbReference type="ChEBI" id="CHEBI:29105"/>
    </cofactor>
    <text evidence="7">Binds 1 zinc ion per subunit.</text>
</comment>
<keyword evidence="5 8" id="KW-0456">Lyase</keyword>
<accession>A0A4Y9Y9S6</accession>
<dbReference type="GO" id="GO:0071244">
    <property type="term" value="P:cellular response to carbon dioxide"/>
    <property type="evidence" value="ECO:0007669"/>
    <property type="project" value="TreeGrafter"/>
</dbReference>
<dbReference type="GO" id="GO:0004089">
    <property type="term" value="F:carbonate dehydratase activity"/>
    <property type="evidence" value="ECO:0007669"/>
    <property type="project" value="UniProtKB-UniRule"/>
</dbReference>
<dbReference type="GO" id="GO:0034599">
    <property type="term" value="P:cellular response to oxidative stress"/>
    <property type="evidence" value="ECO:0007669"/>
    <property type="project" value="TreeGrafter"/>
</dbReference>
<protein>
    <recommendedName>
        <fullName evidence="2 8">Carbonic anhydrase</fullName>
        <ecNumber evidence="2 8">4.2.1.1</ecNumber>
    </recommendedName>
    <alternativeName>
        <fullName evidence="8">Carbonate dehydratase</fullName>
    </alternativeName>
</protein>
<evidence type="ECO:0000256" key="4">
    <source>
        <dbReference type="ARBA" id="ARBA00022833"/>
    </source>
</evidence>
<gene>
    <name evidence="9" type="ORF">EVG20_g8065</name>
</gene>
<evidence type="ECO:0000256" key="7">
    <source>
        <dbReference type="PIRSR" id="PIRSR601765-1"/>
    </source>
</evidence>
<dbReference type="AlphaFoldDB" id="A0A4Y9Y9S6"/>
<dbReference type="InterPro" id="IPR036874">
    <property type="entry name" value="Carbonic_anhydrase_sf"/>
</dbReference>
<keyword evidence="10" id="KW-1185">Reference proteome</keyword>
<reference evidence="9 10" key="1">
    <citation type="submission" date="2019-02" db="EMBL/GenBank/DDBJ databases">
        <title>Genome sequencing of the rare red list fungi Dentipellis fragilis.</title>
        <authorList>
            <person name="Buettner E."/>
            <person name="Kellner H."/>
        </authorList>
    </citation>
    <scope>NUCLEOTIDE SEQUENCE [LARGE SCALE GENOMIC DNA]</scope>
    <source>
        <strain evidence="9 10">DSM 105465</strain>
    </source>
</reference>
<feature type="binding site" evidence="7">
    <location>
        <position position="44"/>
    </location>
    <ligand>
        <name>Zn(2+)</name>
        <dbReference type="ChEBI" id="CHEBI:29105"/>
    </ligand>
</feature>
<dbReference type="OrthoDB" id="10248475at2759"/>
<dbReference type="EC" id="4.2.1.1" evidence="2 8"/>
<comment type="caution">
    <text evidence="9">The sequence shown here is derived from an EMBL/GenBank/DDBJ whole genome shotgun (WGS) entry which is preliminary data.</text>
</comment>
<feature type="binding site" evidence="7">
    <location>
        <position position="102"/>
    </location>
    <ligand>
        <name>Zn(2+)</name>
        <dbReference type="ChEBI" id="CHEBI:29105"/>
    </ligand>
</feature>
<evidence type="ECO:0000256" key="3">
    <source>
        <dbReference type="ARBA" id="ARBA00022723"/>
    </source>
</evidence>
<comment type="similarity">
    <text evidence="1 8">Belongs to the beta-class carbonic anhydrase family.</text>
</comment>
<feature type="binding site" evidence="7">
    <location>
        <position position="46"/>
    </location>
    <ligand>
        <name>Zn(2+)</name>
        <dbReference type="ChEBI" id="CHEBI:29105"/>
    </ligand>
</feature>
<evidence type="ECO:0000256" key="2">
    <source>
        <dbReference type="ARBA" id="ARBA00012925"/>
    </source>
</evidence>
<organism evidence="9 10">
    <name type="scientific">Dentipellis fragilis</name>
    <dbReference type="NCBI Taxonomy" id="205917"/>
    <lineage>
        <taxon>Eukaryota</taxon>
        <taxon>Fungi</taxon>
        <taxon>Dikarya</taxon>
        <taxon>Basidiomycota</taxon>
        <taxon>Agaricomycotina</taxon>
        <taxon>Agaricomycetes</taxon>
        <taxon>Russulales</taxon>
        <taxon>Hericiaceae</taxon>
        <taxon>Dentipellis</taxon>
    </lineage>
</organism>
<dbReference type="Gene3D" id="3.40.1050.10">
    <property type="entry name" value="Carbonic anhydrase"/>
    <property type="match status" value="1"/>
</dbReference>
<evidence type="ECO:0000256" key="1">
    <source>
        <dbReference type="ARBA" id="ARBA00006217"/>
    </source>
</evidence>
<evidence type="ECO:0000256" key="8">
    <source>
        <dbReference type="RuleBase" id="RU003956"/>
    </source>
</evidence>
<sequence length="214" mass="23308">MTASLDNLAAGNVQWATQIKTVAPGFFPQQASTSQTPKVLWIGCADSRVPESVITGSIPGAIFVHRNIANQFLEHDLNALAVLAHAVSLKVEHVVVVGHTHCGGVAESERIARPNAPRERSSFLCSESCLPDTADDSPLRRWLEHLVDLVKSLHLPDDMSSEEAIPLITKANVLAQVETIRNTDIVQNAEFPPLIHGWIYDLDEGVLVKDIVES</sequence>
<name>A0A4Y9Y9S6_9AGAM</name>
<evidence type="ECO:0000256" key="6">
    <source>
        <dbReference type="ARBA" id="ARBA00048348"/>
    </source>
</evidence>
<dbReference type="STRING" id="205917.A0A4Y9Y9S6"/>
<comment type="function">
    <text evidence="8">Reversible hydration of carbon dioxide.</text>
</comment>
<dbReference type="InterPro" id="IPR001765">
    <property type="entry name" value="Carbonic_anhydrase"/>
</dbReference>
<comment type="catalytic activity">
    <reaction evidence="6 8">
        <text>hydrogencarbonate + H(+) = CO2 + H2O</text>
        <dbReference type="Rhea" id="RHEA:10748"/>
        <dbReference type="ChEBI" id="CHEBI:15377"/>
        <dbReference type="ChEBI" id="CHEBI:15378"/>
        <dbReference type="ChEBI" id="CHEBI:16526"/>
        <dbReference type="ChEBI" id="CHEBI:17544"/>
        <dbReference type="EC" id="4.2.1.1"/>
    </reaction>
</comment>
<dbReference type="SUPFAM" id="SSF53056">
    <property type="entry name" value="beta-carbonic anhydrase, cab"/>
    <property type="match status" value="1"/>
</dbReference>
<evidence type="ECO:0000313" key="10">
    <source>
        <dbReference type="Proteomes" id="UP000298327"/>
    </source>
</evidence>
<dbReference type="GO" id="GO:0008270">
    <property type="term" value="F:zinc ion binding"/>
    <property type="evidence" value="ECO:0007669"/>
    <property type="project" value="UniProtKB-UniRule"/>
</dbReference>
<feature type="binding site" evidence="7">
    <location>
        <position position="99"/>
    </location>
    <ligand>
        <name>Zn(2+)</name>
        <dbReference type="ChEBI" id="CHEBI:29105"/>
    </ligand>
</feature>
<keyword evidence="3 7" id="KW-0479">Metal-binding</keyword>
<keyword evidence="4 7" id="KW-0862">Zinc</keyword>
<evidence type="ECO:0000313" key="9">
    <source>
        <dbReference type="EMBL" id="TFY58648.1"/>
    </source>
</evidence>
<proteinExistence type="inferred from homology"/>
<dbReference type="SMART" id="SM00947">
    <property type="entry name" value="Pro_CA"/>
    <property type="match status" value="1"/>
</dbReference>
<dbReference type="EMBL" id="SEOQ01000668">
    <property type="protein sequence ID" value="TFY58648.1"/>
    <property type="molecule type" value="Genomic_DNA"/>
</dbReference>
<dbReference type="PANTHER" id="PTHR11002">
    <property type="entry name" value="CARBONIC ANHYDRASE"/>
    <property type="match status" value="1"/>
</dbReference>